<accession>X1LM43</accession>
<gene>
    <name evidence="1" type="ORF">S06H3_29286</name>
</gene>
<dbReference type="EMBL" id="BARV01017151">
    <property type="protein sequence ID" value="GAI20158.1"/>
    <property type="molecule type" value="Genomic_DNA"/>
</dbReference>
<proteinExistence type="predicted"/>
<organism evidence="1">
    <name type="scientific">marine sediment metagenome</name>
    <dbReference type="NCBI Taxonomy" id="412755"/>
    <lineage>
        <taxon>unclassified sequences</taxon>
        <taxon>metagenomes</taxon>
        <taxon>ecological metagenomes</taxon>
    </lineage>
</organism>
<dbReference type="AlphaFoldDB" id="X1LM43"/>
<feature type="non-terminal residue" evidence="1">
    <location>
        <position position="1"/>
    </location>
</feature>
<name>X1LM43_9ZZZZ</name>
<reference evidence="1" key="1">
    <citation type="journal article" date="2014" name="Front. Microbiol.">
        <title>High frequency of phylogenetically diverse reductive dehalogenase-homologous genes in deep subseafloor sedimentary metagenomes.</title>
        <authorList>
            <person name="Kawai M."/>
            <person name="Futagami T."/>
            <person name="Toyoda A."/>
            <person name="Takaki Y."/>
            <person name="Nishi S."/>
            <person name="Hori S."/>
            <person name="Arai W."/>
            <person name="Tsubouchi T."/>
            <person name="Morono Y."/>
            <person name="Uchiyama I."/>
            <person name="Ito T."/>
            <person name="Fujiyama A."/>
            <person name="Inagaki F."/>
            <person name="Takami H."/>
        </authorList>
    </citation>
    <scope>NUCLEOTIDE SEQUENCE</scope>
    <source>
        <strain evidence="1">Expedition CK06-06</strain>
    </source>
</reference>
<evidence type="ECO:0000313" key="1">
    <source>
        <dbReference type="EMBL" id="GAI20158.1"/>
    </source>
</evidence>
<sequence length="284" mass="31664">AHIKQFGQSLLETVSLPKLTAIAKLLEVYPKVDKESMEQKLLDAGLDEVLVTESTVKDLRILARAAGVKLGNTSEELRDAINSIPNADTLTDVQMKGLSKHATKLGGIERDLEGDELLSAIQRRVDEEFEDVLRESRKQFIREGGKADRFDDIARLIQGIPLKSITRSKVWRWTHPMRAIIGAMHVSLAAIPNLTQVMNLVPGYTGWLNLAKAVGQRTFHKKDVETRLQDMGAMRVKIMPSLASTYEAGHTMQNVGRIVRDVGTRVTFLKWALQRNEAIAGEAF</sequence>
<comment type="caution">
    <text evidence="1">The sequence shown here is derived from an EMBL/GenBank/DDBJ whole genome shotgun (WGS) entry which is preliminary data.</text>
</comment>
<feature type="non-terminal residue" evidence="1">
    <location>
        <position position="284"/>
    </location>
</feature>
<protein>
    <submittedName>
        <fullName evidence="1">Uncharacterized protein</fullName>
    </submittedName>
</protein>